<dbReference type="OMA" id="TSSWITH"/>
<evidence type="ECO:0000259" key="2">
    <source>
        <dbReference type="Pfam" id="PF14111"/>
    </source>
</evidence>
<feature type="domain" description="Zinc knuckle CX2CX4HX4C" evidence="3">
    <location>
        <begin position="168"/>
        <end position="216"/>
    </location>
</feature>
<feature type="region of interest" description="Disordered" evidence="1">
    <location>
        <begin position="258"/>
        <end position="293"/>
    </location>
</feature>
<dbReference type="Pfam" id="PF14392">
    <property type="entry name" value="zf-CCHC_4"/>
    <property type="match status" value="1"/>
</dbReference>
<dbReference type="EnsemblPlants" id="QL08p039671:mrna">
    <property type="protein sequence ID" value="QL08p039671:mrna:CDS:2"/>
    <property type="gene ID" value="QL08p039671"/>
</dbReference>
<feature type="compositionally biased region" description="Basic and acidic residues" evidence="1">
    <location>
        <begin position="277"/>
        <end position="293"/>
    </location>
</feature>
<dbReference type="InterPro" id="IPR040256">
    <property type="entry name" value="At4g02000-like"/>
</dbReference>
<dbReference type="Proteomes" id="UP000594261">
    <property type="component" value="Chromosome 8"/>
</dbReference>
<sequence>MESITNRWRNLSLNDREGGKLTVKKDQATKEYSVAAKFLTPRVLNTEAIARTFSPLWRSRNGFQVRELGDHTRLFVFDNAEEIEKILASEPWSFDRHLVVLQRVTNAVPVHEMVFKTVSLWVQVHDIPISFWKREIAEELCDAVGIVNRESRAEEVDGGSFFRVRVQVDISVPLCRGRVLSIEDEEEHWVSFKYERLPNICYWCGCLDHTDRDCEKWIESDGSLRNSDKEYGPWIRAAPNQVRKKPVVVVPGFYEARKKGGSGKTSKAAMQATPPSKEVRADGNANKETEDVTDGIEEHLGESLKVSENDKVKPPTVFNVDLNGNNRDIIEERIREIDEELNKIDFSGRNSRGAATNQNNVGVMGVDYAINGKLPNRKEETDLGLESGAAHVVHLGSLPLENLENVQADTLISKDSKACLVGSASRTWTRKVRVAQRVIEGCPKEGINSSKRPMMEVDEEEKIKKRRVNVQTPKKNLSLVEAAAQPRQEQ</sequence>
<proteinExistence type="predicted"/>
<dbReference type="AlphaFoldDB" id="A0A7N2ME30"/>
<evidence type="ECO:0000256" key="1">
    <source>
        <dbReference type="SAM" id="MobiDB-lite"/>
    </source>
</evidence>
<keyword evidence="5" id="KW-1185">Reference proteome</keyword>
<evidence type="ECO:0000313" key="5">
    <source>
        <dbReference type="Proteomes" id="UP000594261"/>
    </source>
</evidence>
<dbReference type="EMBL" id="LRBV02000008">
    <property type="status" value="NOT_ANNOTATED_CDS"/>
    <property type="molecule type" value="Genomic_DNA"/>
</dbReference>
<feature type="domain" description="DUF4283" evidence="2">
    <location>
        <begin position="31"/>
        <end position="104"/>
    </location>
</feature>
<dbReference type="PANTHER" id="PTHR31286">
    <property type="entry name" value="GLYCINE-RICH CELL WALL STRUCTURAL PROTEIN 1.8-LIKE"/>
    <property type="match status" value="1"/>
</dbReference>
<dbReference type="PANTHER" id="PTHR31286:SF167">
    <property type="entry name" value="OS09G0268800 PROTEIN"/>
    <property type="match status" value="1"/>
</dbReference>
<name>A0A7N2ME30_QUELO</name>
<dbReference type="Gramene" id="QL08p039671:mrna">
    <property type="protein sequence ID" value="QL08p039671:mrna:CDS:2"/>
    <property type="gene ID" value="QL08p039671"/>
</dbReference>
<evidence type="ECO:0000313" key="4">
    <source>
        <dbReference type="EnsemblPlants" id="QL08p039671:mrna:CDS:2"/>
    </source>
</evidence>
<dbReference type="Pfam" id="PF14111">
    <property type="entry name" value="DUF4283"/>
    <property type="match status" value="1"/>
</dbReference>
<dbReference type="InParanoid" id="A0A7N2ME30"/>
<protein>
    <recommendedName>
        <fullName evidence="6">CCHC-type domain-containing protein</fullName>
    </recommendedName>
</protein>
<dbReference type="InterPro" id="IPR025836">
    <property type="entry name" value="Zn_knuckle_CX2CX4HX4C"/>
</dbReference>
<accession>A0A7N2ME30</accession>
<dbReference type="InterPro" id="IPR025558">
    <property type="entry name" value="DUF4283"/>
</dbReference>
<evidence type="ECO:0008006" key="6">
    <source>
        <dbReference type="Google" id="ProtNLM"/>
    </source>
</evidence>
<evidence type="ECO:0000259" key="3">
    <source>
        <dbReference type="Pfam" id="PF14392"/>
    </source>
</evidence>
<organism evidence="4 5">
    <name type="scientific">Quercus lobata</name>
    <name type="common">Valley oak</name>
    <dbReference type="NCBI Taxonomy" id="97700"/>
    <lineage>
        <taxon>Eukaryota</taxon>
        <taxon>Viridiplantae</taxon>
        <taxon>Streptophyta</taxon>
        <taxon>Embryophyta</taxon>
        <taxon>Tracheophyta</taxon>
        <taxon>Spermatophyta</taxon>
        <taxon>Magnoliopsida</taxon>
        <taxon>eudicotyledons</taxon>
        <taxon>Gunneridae</taxon>
        <taxon>Pentapetalae</taxon>
        <taxon>rosids</taxon>
        <taxon>fabids</taxon>
        <taxon>Fagales</taxon>
        <taxon>Fagaceae</taxon>
        <taxon>Quercus</taxon>
    </lineage>
</organism>
<reference evidence="4 5" key="1">
    <citation type="journal article" date="2016" name="G3 (Bethesda)">
        <title>First Draft Assembly and Annotation of the Genome of a California Endemic Oak Quercus lobata Nee (Fagaceae).</title>
        <authorList>
            <person name="Sork V.L."/>
            <person name="Fitz-Gibbon S.T."/>
            <person name="Puiu D."/>
            <person name="Crepeau M."/>
            <person name="Gugger P.F."/>
            <person name="Sherman R."/>
            <person name="Stevens K."/>
            <person name="Langley C.H."/>
            <person name="Pellegrini M."/>
            <person name="Salzberg S.L."/>
        </authorList>
    </citation>
    <scope>NUCLEOTIDE SEQUENCE [LARGE SCALE GENOMIC DNA]</scope>
    <source>
        <strain evidence="4 5">cv. SW786</strain>
    </source>
</reference>
<reference evidence="4" key="2">
    <citation type="submission" date="2021-01" db="UniProtKB">
        <authorList>
            <consortium name="EnsemblPlants"/>
        </authorList>
    </citation>
    <scope>IDENTIFICATION</scope>
</reference>